<keyword evidence="5" id="KW-0479">Metal-binding</keyword>
<dbReference type="GO" id="GO:0046872">
    <property type="term" value="F:metal ion binding"/>
    <property type="evidence" value="ECO:0007669"/>
    <property type="project" value="UniProtKB-KW"/>
</dbReference>
<gene>
    <name evidence="9" type="ORF">PARMNEM_LOCUS5315</name>
</gene>
<feature type="domain" description="DDE Tnp4" evidence="8">
    <location>
        <begin position="177"/>
        <end position="342"/>
    </location>
</feature>
<dbReference type="InterPro" id="IPR045249">
    <property type="entry name" value="HARBI1-like"/>
</dbReference>
<evidence type="ECO:0000256" key="3">
    <source>
        <dbReference type="ARBA" id="ARBA00006958"/>
    </source>
</evidence>
<dbReference type="PANTHER" id="PTHR22930">
    <property type="match status" value="1"/>
</dbReference>
<dbReference type="InterPro" id="IPR027806">
    <property type="entry name" value="HARBI1_dom"/>
</dbReference>
<evidence type="ECO:0000256" key="2">
    <source>
        <dbReference type="ARBA" id="ARBA00004123"/>
    </source>
</evidence>
<dbReference type="PANTHER" id="PTHR22930:SF269">
    <property type="entry name" value="NUCLEASE HARBI1-LIKE PROTEIN"/>
    <property type="match status" value="1"/>
</dbReference>
<accession>A0AAV1KLP6</accession>
<comment type="subcellular location">
    <subcellularLocation>
        <location evidence="2">Nucleus</location>
    </subcellularLocation>
</comment>
<evidence type="ECO:0000313" key="9">
    <source>
        <dbReference type="EMBL" id="CAK1583986.1"/>
    </source>
</evidence>
<name>A0AAV1KLP6_9NEOP</name>
<keyword evidence="4" id="KW-0540">Nuclease</keyword>
<evidence type="ECO:0000256" key="7">
    <source>
        <dbReference type="ARBA" id="ARBA00023242"/>
    </source>
</evidence>
<reference evidence="9 10" key="1">
    <citation type="submission" date="2023-11" db="EMBL/GenBank/DDBJ databases">
        <authorList>
            <person name="Hedman E."/>
            <person name="Englund M."/>
            <person name="Stromberg M."/>
            <person name="Nyberg Akerstrom W."/>
            <person name="Nylinder S."/>
            <person name="Jareborg N."/>
            <person name="Kallberg Y."/>
            <person name="Kronander E."/>
        </authorList>
    </citation>
    <scope>NUCLEOTIDE SEQUENCE [LARGE SCALE GENOMIC DNA]</scope>
</reference>
<comment type="similarity">
    <text evidence="3">Belongs to the HARBI1 family.</text>
</comment>
<evidence type="ECO:0000256" key="6">
    <source>
        <dbReference type="ARBA" id="ARBA00022801"/>
    </source>
</evidence>
<dbReference type="GO" id="GO:0004518">
    <property type="term" value="F:nuclease activity"/>
    <property type="evidence" value="ECO:0007669"/>
    <property type="project" value="UniProtKB-KW"/>
</dbReference>
<dbReference type="Pfam" id="PF13359">
    <property type="entry name" value="DDE_Tnp_4"/>
    <property type="match status" value="1"/>
</dbReference>
<dbReference type="GO" id="GO:0005634">
    <property type="term" value="C:nucleus"/>
    <property type="evidence" value="ECO:0007669"/>
    <property type="project" value="UniProtKB-SubCell"/>
</dbReference>
<keyword evidence="7" id="KW-0539">Nucleus</keyword>
<evidence type="ECO:0000256" key="4">
    <source>
        <dbReference type="ARBA" id="ARBA00022722"/>
    </source>
</evidence>
<comment type="cofactor">
    <cofactor evidence="1">
        <name>a divalent metal cation</name>
        <dbReference type="ChEBI" id="CHEBI:60240"/>
    </cofactor>
</comment>
<keyword evidence="10" id="KW-1185">Reference proteome</keyword>
<evidence type="ECO:0000313" key="10">
    <source>
        <dbReference type="Proteomes" id="UP001314205"/>
    </source>
</evidence>
<evidence type="ECO:0000256" key="5">
    <source>
        <dbReference type="ARBA" id="ARBA00022723"/>
    </source>
</evidence>
<keyword evidence="6" id="KW-0378">Hydrolase</keyword>
<dbReference type="EMBL" id="CAVLGL010000057">
    <property type="protein sequence ID" value="CAK1583986.1"/>
    <property type="molecule type" value="Genomic_DNA"/>
</dbReference>
<protein>
    <recommendedName>
        <fullName evidence="8">DDE Tnp4 domain-containing protein</fullName>
    </recommendedName>
</protein>
<dbReference type="Proteomes" id="UP001314205">
    <property type="component" value="Unassembled WGS sequence"/>
</dbReference>
<organism evidence="9 10">
    <name type="scientific">Parnassius mnemosyne</name>
    <name type="common">clouded apollo</name>
    <dbReference type="NCBI Taxonomy" id="213953"/>
    <lineage>
        <taxon>Eukaryota</taxon>
        <taxon>Metazoa</taxon>
        <taxon>Ecdysozoa</taxon>
        <taxon>Arthropoda</taxon>
        <taxon>Hexapoda</taxon>
        <taxon>Insecta</taxon>
        <taxon>Pterygota</taxon>
        <taxon>Neoptera</taxon>
        <taxon>Endopterygota</taxon>
        <taxon>Lepidoptera</taxon>
        <taxon>Glossata</taxon>
        <taxon>Ditrysia</taxon>
        <taxon>Papilionoidea</taxon>
        <taxon>Papilionidae</taxon>
        <taxon>Parnassiinae</taxon>
        <taxon>Parnassini</taxon>
        <taxon>Parnassius</taxon>
        <taxon>Driopa</taxon>
    </lineage>
</organism>
<dbReference type="GO" id="GO:0016787">
    <property type="term" value="F:hydrolase activity"/>
    <property type="evidence" value="ECO:0007669"/>
    <property type="project" value="UniProtKB-KW"/>
</dbReference>
<proteinExistence type="inferred from homology"/>
<evidence type="ECO:0000259" key="8">
    <source>
        <dbReference type="Pfam" id="PF13359"/>
    </source>
</evidence>
<evidence type="ECO:0000256" key="1">
    <source>
        <dbReference type="ARBA" id="ARBA00001968"/>
    </source>
</evidence>
<comment type="caution">
    <text evidence="9">The sequence shown here is derived from an EMBL/GenBank/DDBJ whole genome shotgun (WGS) entry which is preliminary data.</text>
</comment>
<dbReference type="AlphaFoldDB" id="A0AAV1KLP6"/>
<sequence>MLDYNIVACIASVVLYVIIHKKNRKIKRRYWVRPSLRNRPNVSLILEDFRKDDIKRRNIRSKFNTFLRISSEEFEILLNLTGPMISKTDTRWRNAVSASDRLAITLRYLATGDSYFSLGTLFKESPQFISLIIPEICQALISTLSNYLRMPNTQGEWLSVARSFMQKWNVPNCVGALDGKHIRIQCPNNSGSEFFNYKSYFSIVLLVLIDANYNFLYVDIGCQGRISDGGVLRNSTLFDMIRDGTLSLPQAIPLQGRNTPVHFYFIGDDAFPISQNIIKPFSGYHAKGSPERVFNYRISRRRMVVEDAFGILSNKFRILHSRIGLQNEKAKIVVMACVHLHNFMKRNERTTDGVLNEEQQNIPQIALNQEPSVIRNELKCYFLSKQG</sequence>